<gene>
    <name evidence="1" type="ORF">LCGC14_0953820</name>
</gene>
<organism evidence="1">
    <name type="scientific">marine sediment metagenome</name>
    <dbReference type="NCBI Taxonomy" id="412755"/>
    <lineage>
        <taxon>unclassified sequences</taxon>
        <taxon>metagenomes</taxon>
        <taxon>ecological metagenomes</taxon>
    </lineage>
</organism>
<reference evidence="1" key="1">
    <citation type="journal article" date="2015" name="Nature">
        <title>Complex archaea that bridge the gap between prokaryotes and eukaryotes.</title>
        <authorList>
            <person name="Spang A."/>
            <person name="Saw J.H."/>
            <person name="Jorgensen S.L."/>
            <person name="Zaremba-Niedzwiedzka K."/>
            <person name="Martijn J."/>
            <person name="Lind A.E."/>
            <person name="van Eijk R."/>
            <person name="Schleper C."/>
            <person name="Guy L."/>
            <person name="Ettema T.J."/>
        </authorList>
    </citation>
    <scope>NUCLEOTIDE SEQUENCE</scope>
</reference>
<evidence type="ECO:0000313" key="1">
    <source>
        <dbReference type="EMBL" id="KKN18627.1"/>
    </source>
</evidence>
<accession>A0A0F9P2I7</accession>
<name>A0A0F9P2I7_9ZZZZ</name>
<proteinExistence type="predicted"/>
<dbReference type="EMBL" id="LAZR01003408">
    <property type="protein sequence ID" value="KKN18627.1"/>
    <property type="molecule type" value="Genomic_DNA"/>
</dbReference>
<sequence>MKLKTLKDLNLCEIYCKQGERCINKVLKQEAIKWVNEVDGRKWNADEWIREFFNITEEELK</sequence>
<comment type="caution">
    <text evidence="1">The sequence shown here is derived from an EMBL/GenBank/DDBJ whole genome shotgun (WGS) entry which is preliminary data.</text>
</comment>
<dbReference type="AlphaFoldDB" id="A0A0F9P2I7"/>
<protein>
    <submittedName>
        <fullName evidence="1">Uncharacterized protein</fullName>
    </submittedName>
</protein>